<accession>A0A7J6FF87</accession>
<name>A0A7J6FF87_CANSA</name>
<proteinExistence type="predicted"/>
<organism evidence="1 2">
    <name type="scientific">Cannabis sativa</name>
    <name type="common">Hemp</name>
    <name type="synonym">Marijuana</name>
    <dbReference type="NCBI Taxonomy" id="3483"/>
    <lineage>
        <taxon>Eukaryota</taxon>
        <taxon>Viridiplantae</taxon>
        <taxon>Streptophyta</taxon>
        <taxon>Embryophyta</taxon>
        <taxon>Tracheophyta</taxon>
        <taxon>Spermatophyta</taxon>
        <taxon>Magnoliopsida</taxon>
        <taxon>eudicotyledons</taxon>
        <taxon>Gunneridae</taxon>
        <taxon>Pentapetalae</taxon>
        <taxon>rosids</taxon>
        <taxon>fabids</taxon>
        <taxon>Rosales</taxon>
        <taxon>Cannabaceae</taxon>
        <taxon>Cannabis</taxon>
    </lineage>
</organism>
<sequence length="151" mass="17292">MGVWKTSIWVVQNVVGEYFTNLLTANEIRQDILDDVLKAILKSDTTTMNDNLSKVFYEEEMVSALKDMDLKKFLGVDDDSLVFFEATEAECECCKKLLDKFLKALGQIMNFHKFEMCFGRRVDTSLRGRLAVVMEVRVVDNYGKLASPFPL</sequence>
<evidence type="ECO:0000313" key="1">
    <source>
        <dbReference type="EMBL" id="KAF4369363.1"/>
    </source>
</evidence>
<gene>
    <name evidence="1" type="ORF">F8388_019588</name>
</gene>
<dbReference type="Proteomes" id="UP000525078">
    <property type="component" value="Unassembled WGS sequence"/>
</dbReference>
<evidence type="ECO:0000313" key="2">
    <source>
        <dbReference type="Proteomes" id="UP000525078"/>
    </source>
</evidence>
<dbReference type="AlphaFoldDB" id="A0A7J6FF87"/>
<reference evidence="1 2" key="1">
    <citation type="journal article" date="2020" name="bioRxiv">
        <title>Sequence and annotation of 42 cannabis genomes reveals extensive copy number variation in cannabinoid synthesis and pathogen resistance genes.</title>
        <authorList>
            <person name="Mckernan K.J."/>
            <person name="Helbert Y."/>
            <person name="Kane L.T."/>
            <person name="Ebling H."/>
            <person name="Zhang L."/>
            <person name="Liu B."/>
            <person name="Eaton Z."/>
            <person name="Mclaughlin S."/>
            <person name="Kingan S."/>
            <person name="Baybayan P."/>
            <person name="Concepcion G."/>
            <person name="Jordan M."/>
            <person name="Riva A."/>
            <person name="Barbazuk W."/>
            <person name="Harkins T."/>
        </authorList>
    </citation>
    <scope>NUCLEOTIDE SEQUENCE [LARGE SCALE GENOMIC DNA]</scope>
    <source>
        <strain evidence="2">cv. Jamaican Lion 4</strain>
        <tissue evidence="1">Leaf</tissue>
    </source>
</reference>
<protein>
    <submittedName>
        <fullName evidence="1">Uncharacterized protein</fullName>
    </submittedName>
</protein>
<dbReference type="EMBL" id="JAATIP010000128">
    <property type="protein sequence ID" value="KAF4369363.1"/>
    <property type="molecule type" value="Genomic_DNA"/>
</dbReference>
<comment type="caution">
    <text evidence="1">The sequence shown here is derived from an EMBL/GenBank/DDBJ whole genome shotgun (WGS) entry which is preliminary data.</text>
</comment>